<organism evidence="1 2">
    <name type="scientific">Crotalaria pallida</name>
    <name type="common">Smooth rattlebox</name>
    <name type="synonym">Crotalaria striata</name>
    <dbReference type="NCBI Taxonomy" id="3830"/>
    <lineage>
        <taxon>Eukaryota</taxon>
        <taxon>Viridiplantae</taxon>
        <taxon>Streptophyta</taxon>
        <taxon>Embryophyta</taxon>
        <taxon>Tracheophyta</taxon>
        <taxon>Spermatophyta</taxon>
        <taxon>Magnoliopsida</taxon>
        <taxon>eudicotyledons</taxon>
        <taxon>Gunneridae</taxon>
        <taxon>Pentapetalae</taxon>
        <taxon>rosids</taxon>
        <taxon>fabids</taxon>
        <taxon>Fabales</taxon>
        <taxon>Fabaceae</taxon>
        <taxon>Papilionoideae</taxon>
        <taxon>50 kb inversion clade</taxon>
        <taxon>genistoids sensu lato</taxon>
        <taxon>core genistoids</taxon>
        <taxon>Crotalarieae</taxon>
        <taxon>Crotalaria</taxon>
    </lineage>
</organism>
<reference evidence="1 2" key="1">
    <citation type="submission" date="2024-01" db="EMBL/GenBank/DDBJ databases">
        <title>The genomes of 5 underutilized Papilionoideae crops provide insights into root nodulation and disease resistanc.</title>
        <authorList>
            <person name="Yuan L."/>
        </authorList>
    </citation>
    <scope>NUCLEOTIDE SEQUENCE [LARGE SCALE GENOMIC DNA]</scope>
    <source>
        <strain evidence="1">ZHUSHIDOU_FW_LH</strain>
        <tissue evidence="1">Leaf</tissue>
    </source>
</reference>
<gene>
    <name evidence="1" type="ORF">RIF29_34201</name>
</gene>
<keyword evidence="2" id="KW-1185">Reference proteome</keyword>
<proteinExistence type="predicted"/>
<dbReference type="EMBL" id="JAYWIO010000007">
    <property type="protein sequence ID" value="KAK7251209.1"/>
    <property type="molecule type" value="Genomic_DNA"/>
</dbReference>
<accession>A0AAN9E8P6</accession>
<dbReference type="AlphaFoldDB" id="A0AAN9E8P6"/>
<evidence type="ECO:0000313" key="1">
    <source>
        <dbReference type="EMBL" id="KAK7251209.1"/>
    </source>
</evidence>
<comment type="caution">
    <text evidence="1">The sequence shown here is derived from an EMBL/GenBank/DDBJ whole genome shotgun (WGS) entry which is preliminary data.</text>
</comment>
<name>A0AAN9E8P6_CROPI</name>
<dbReference type="Proteomes" id="UP001372338">
    <property type="component" value="Unassembled WGS sequence"/>
</dbReference>
<evidence type="ECO:0000313" key="2">
    <source>
        <dbReference type="Proteomes" id="UP001372338"/>
    </source>
</evidence>
<sequence>MSSSAPSHGKCTPKSCATFRPPDMRDASFFQPPQCAARFRRYQNRPMGYIRWLNFRWLDHAGFSFHKVFIPQHVHKFLEFHAPVYHKCVCEFCANFYTGDGHIINQRLMDNTFTFLSVILRILLIWRMKEHFPTICPTHSWLTAILMISIALLSRILDAGLTEKDIPIPSDEEIMEPRSSSHCLNENLLHLAGIFKLESSGHWLWKEEFERKVEAEAAAERLRKASADSGRGGSAPMDTTTPSFTFDVGNSSTQPRVVSGWDVLKRKLMGHIDSRFDAFQTTYRADLAESCRQIREDLHAGFASVRAHF</sequence>
<protein>
    <submittedName>
        <fullName evidence="1">Uncharacterized protein</fullName>
    </submittedName>
</protein>